<feature type="compositionally biased region" description="Basic and acidic residues" evidence="1">
    <location>
        <begin position="7"/>
        <end position="22"/>
    </location>
</feature>
<proteinExistence type="predicted"/>
<feature type="non-terminal residue" evidence="2">
    <location>
        <position position="1"/>
    </location>
</feature>
<feature type="region of interest" description="Disordered" evidence="1">
    <location>
        <begin position="36"/>
        <end position="61"/>
    </location>
</feature>
<dbReference type="AlphaFoldDB" id="A0A7J7LRX1"/>
<protein>
    <submittedName>
        <fullName evidence="2">Uncharacterized protein</fullName>
    </submittedName>
</protein>
<evidence type="ECO:0000313" key="3">
    <source>
        <dbReference type="Proteomes" id="UP000541444"/>
    </source>
</evidence>
<feature type="compositionally biased region" description="Basic and acidic residues" evidence="1">
    <location>
        <begin position="40"/>
        <end position="53"/>
    </location>
</feature>
<organism evidence="2 3">
    <name type="scientific">Kingdonia uniflora</name>
    <dbReference type="NCBI Taxonomy" id="39325"/>
    <lineage>
        <taxon>Eukaryota</taxon>
        <taxon>Viridiplantae</taxon>
        <taxon>Streptophyta</taxon>
        <taxon>Embryophyta</taxon>
        <taxon>Tracheophyta</taxon>
        <taxon>Spermatophyta</taxon>
        <taxon>Magnoliopsida</taxon>
        <taxon>Ranunculales</taxon>
        <taxon>Circaeasteraceae</taxon>
        <taxon>Kingdonia</taxon>
    </lineage>
</organism>
<reference evidence="2 3" key="1">
    <citation type="journal article" date="2020" name="IScience">
        <title>Genome Sequencing of the Endangered Kingdonia uniflora (Circaeasteraceae, Ranunculales) Reveals Potential Mechanisms of Evolutionary Specialization.</title>
        <authorList>
            <person name="Sun Y."/>
            <person name="Deng T."/>
            <person name="Zhang A."/>
            <person name="Moore M.J."/>
            <person name="Landis J.B."/>
            <person name="Lin N."/>
            <person name="Zhang H."/>
            <person name="Zhang X."/>
            <person name="Huang J."/>
            <person name="Zhang X."/>
            <person name="Sun H."/>
            <person name="Wang H."/>
        </authorList>
    </citation>
    <scope>NUCLEOTIDE SEQUENCE [LARGE SCALE GENOMIC DNA]</scope>
    <source>
        <strain evidence="2">TB1705</strain>
        <tissue evidence="2">Leaf</tissue>
    </source>
</reference>
<evidence type="ECO:0000256" key="1">
    <source>
        <dbReference type="SAM" id="MobiDB-lite"/>
    </source>
</evidence>
<name>A0A7J7LRX1_9MAGN</name>
<comment type="caution">
    <text evidence="2">The sequence shown here is derived from an EMBL/GenBank/DDBJ whole genome shotgun (WGS) entry which is preliminary data.</text>
</comment>
<evidence type="ECO:0000313" key="2">
    <source>
        <dbReference type="EMBL" id="KAF6145347.1"/>
    </source>
</evidence>
<dbReference type="EMBL" id="JACGCM010002073">
    <property type="protein sequence ID" value="KAF6145347.1"/>
    <property type="molecule type" value="Genomic_DNA"/>
</dbReference>
<sequence length="241" mass="27771">KGEEKDNDDKKDVEENFKSEKEEVQEYVYPILLMEESNNGDEKVDSDEKVKDVAEEEDSEQPTVVVYYTEKKDVQPDNVTMVVLEVAKTDIVFFNHEEVVGETYQASVDQITVVSVEERTLKVEKTKDEANLTKKSNEEVEHNKEEVFKGKDEDDGNIQNNPDPEHLILMESEVDVTLKKRHALTEEKINESVFKMACEMNRLHAHLDKLLPGVLLESFIQRPISQDEKNQVIDAYIKALI</sequence>
<keyword evidence="3" id="KW-1185">Reference proteome</keyword>
<accession>A0A7J7LRX1</accession>
<feature type="region of interest" description="Disordered" evidence="1">
    <location>
        <begin position="1"/>
        <end position="22"/>
    </location>
</feature>
<gene>
    <name evidence="2" type="ORF">GIB67_016808</name>
</gene>
<dbReference type="Proteomes" id="UP000541444">
    <property type="component" value="Unassembled WGS sequence"/>
</dbReference>